<proteinExistence type="predicted"/>
<comment type="caution">
    <text evidence="1">The sequence shown here is derived from an EMBL/GenBank/DDBJ whole genome shotgun (WGS) entry which is preliminary data.</text>
</comment>
<dbReference type="Proteomes" id="UP001154282">
    <property type="component" value="Unassembled WGS sequence"/>
</dbReference>
<name>A0AAV0KTT3_9ROSI</name>
<evidence type="ECO:0000313" key="1">
    <source>
        <dbReference type="EMBL" id="CAI0425178.1"/>
    </source>
</evidence>
<dbReference type="GO" id="GO:0004553">
    <property type="term" value="F:hydrolase activity, hydrolyzing O-glycosyl compounds"/>
    <property type="evidence" value="ECO:0007669"/>
    <property type="project" value="InterPro"/>
</dbReference>
<dbReference type="AlphaFoldDB" id="A0AAV0KTT3"/>
<keyword evidence="2" id="KW-1185">Reference proteome</keyword>
<dbReference type="InterPro" id="IPR044846">
    <property type="entry name" value="GH10"/>
</dbReference>
<protein>
    <submittedName>
        <fullName evidence="1">Uncharacterized protein</fullName>
    </submittedName>
</protein>
<sequence length="88" mass="9514">MCLTDNNFNNLATGDVVDRLLHEWGGSKEPLVLGETDENGFLEASLFHGDYNVTIVHPGVNSLALPQRMIVAPVTPTQAQPSVVKVTI</sequence>
<reference evidence="1" key="1">
    <citation type="submission" date="2022-08" db="EMBL/GenBank/DDBJ databases">
        <authorList>
            <person name="Gutierrez-Valencia J."/>
        </authorList>
    </citation>
    <scope>NUCLEOTIDE SEQUENCE</scope>
</reference>
<dbReference type="GO" id="GO:0005975">
    <property type="term" value="P:carbohydrate metabolic process"/>
    <property type="evidence" value="ECO:0007669"/>
    <property type="project" value="InterPro"/>
</dbReference>
<dbReference type="EMBL" id="CAMGYJ010000005">
    <property type="protein sequence ID" value="CAI0425178.1"/>
    <property type="molecule type" value="Genomic_DNA"/>
</dbReference>
<organism evidence="1 2">
    <name type="scientific">Linum tenue</name>
    <dbReference type="NCBI Taxonomy" id="586396"/>
    <lineage>
        <taxon>Eukaryota</taxon>
        <taxon>Viridiplantae</taxon>
        <taxon>Streptophyta</taxon>
        <taxon>Embryophyta</taxon>
        <taxon>Tracheophyta</taxon>
        <taxon>Spermatophyta</taxon>
        <taxon>Magnoliopsida</taxon>
        <taxon>eudicotyledons</taxon>
        <taxon>Gunneridae</taxon>
        <taxon>Pentapetalae</taxon>
        <taxon>rosids</taxon>
        <taxon>fabids</taxon>
        <taxon>Malpighiales</taxon>
        <taxon>Linaceae</taxon>
        <taxon>Linum</taxon>
    </lineage>
</organism>
<gene>
    <name evidence="1" type="ORF">LITE_LOCUS20265</name>
</gene>
<accession>A0AAV0KTT3</accession>
<dbReference type="PANTHER" id="PTHR31490:SF2">
    <property type="entry name" value="GLYCOSYL HYDROLASE FAMILY 10 PROTEIN"/>
    <property type="match status" value="1"/>
</dbReference>
<evidence type="ECO:0000313" key="2">
    <source>
        <dbReference type="Proteomes" id="UP001154282"/>
    </source>
</evidence>
<dbReference type="PANTHER" id="PTHR31490">
    <property type="entry name" value="GLYCOSYL HYDROLASE"/>
    <property type="match status" value="1"/>
</dbReference>